<dbReference type="PANTHER" id="PTHR38340:SF1">
    <property type="entry name" value="S-LAYER PROTEIN"/>
    <property type="match status" value="1"/>
</dbReference>
<dbReference type="GO" id="GO:0005615">
    <property type="term" value="C:extracellular space"/>
    <property type="evidence" value="ECO:0007669"/>
    <property type="project" value="InterPro"/>
</dbReference>
<dbReference type="SUPFAM" id="SSF51120">
    <property type="entry name" value="beta-Roll"/>
    <property type="match status" value="2"/>
</dbReference>
<dbReference type="InterPro" id="IPR018511">
    <property type="entry name" value="Hemolysin-typ_Ca-bd_CS"/>
</dbReference>
<dbReference type="SUPFAM" id="SSF51126">
    <property type="entry name" value="Pectin lyase-like"/>
    <property type="match status" value="1"/>
</dbReference>
<evidence type="ECO:0000259" key="4">
    <source>
        <dbReference type="Pfam" id="PF08548"/>
    </source>
</evidence>
<dbReference type="Gene3D" id="2.160.20.10">
    <property type="entry name" value="Single-stranded right-handed beta-helix, Pectin lyase-like"/>
    <property type="match status" value="1"/>
</dbReference>
<dbReference type="PANTHER" id="PTHR38340">
    <property type="entry name" value="S-LAYER PROTEIN"/>
    <property type="match status" value="1"/>
</dbReference>
<accession>A0AA37MEP7</accession>
<dbReference type="InterPro" id="IPR013858">
    <property type="entry name" value="Peptidase_M10B_C"/>
</dbReference>
<dbReference type="InterPro" id="IPR011050">
    <property type="entry name" value="Pectin_lyase_fold/virulence"/>
</dbReference>
<dbReference type="InterPro" id="IPR012334">
    <property type="entry name" value="Pectin_lyas_fold"/>
</dbReference>
<dbReference type="RefSeq" id="WP_238304526.1">
    <property type="nucleotide sequence ID" value="NZ_BPQM01000104.1"/>
</dbReference>
<dbReference type="Proteomes" id="UP001055108">
    <property type="component" value="Unassembled WGS sequence"/>
</dbReference>
<protein>
    <recommendedName>
        <fullName evidence="4">Peptidase M10 serralysin C-terminal domain-containing protein</fullName>
    </recommendedName>
</protein>
<evidence type="ECO:0000256" key="3">
    <source>
        <dbReference type="ARBA" id="ARBA00022737"/>
    </source>
</evidence>
<dbReference type="AlphaFoldDB" id="A0AA37MEP7"/>
<dbReference type="EMBL" id="BPQM01000104">
    <property type="protein sequence ID" value="GJD80641.1"/>
    <property type="molecule type" value="Genomic_DNA"/>
</dbReference>
<evidence type="ECO:0000313" key="6">
    <source>
        <dbReference type="Proteomes" id="UP001055108"/>
    </source>
</evidence>
<dbReference type="InterPro" id="IPR050557">
    <property type="entry name" value="RTX_toxin/Mannuronan_C5-epim"/>
</dbReference>
<keyword evidence="3" id="KW-0677">Repeat</keyword>
<dbReference type="PRINTS" id="PR00313">
    <property type="entry name" value="CABNDNGRPT"/>
</dbReference>
<proteinExistence type="predicted"/>
<sequence>MSSLISGTADALLDTIAAANPGLAAVARLAGSVPAASVTGGLRSVATLGAADGCYYNAALKTLVVYKAGVVLDGIDFRGASVRVETNNVTITRSAFDASVGMAAITGVAGTSGLTVTNSTFDGLKLDRAYNDFIIAQGRNTTITGNRFLNAPSDAVYIESGTVANNYFSGGGYQTGAHADAIWVGKTTGPVTITGNLVDWRSRPDAKVETNNAVRVTAEMGATTDVTVSGNVLLGGAYTVAVSELANDKGAISNVRVTNNVVAAGLYGPLDLVTQPPGLVYTGNANATGLGLALAAATGPGVAELLAGTRAVIGTAGADALVGGEGRDFVQGGGGQDWVSAGAGDDVIEGGAGRDYLAGGAGKDVFLYRGLDVGRDLISDFEHGRDRLDLAELPGAPRQAAAWIWLGSERFTGAAWQLRSVATATGTTLLQLDADGDQKTDLEIEFSGQHSFSAADFILGTAAGPATAHPAVPPVTAPVAAEPVVPALPLVLGTDGNDVIARTGSEAVRVVAGAGGDSIRTGSGDDVIVGQGGKDIIATGAGRDRIVYERAGDSTVSARDYITDFAVGSDLIDLSALSGSAAGSGAKLDWIGRNAFSGQAGELRFTGTAGGSTLIQADLDGDRTADFAIELAGQKDLTAASFVL</sequence>
<feature type="domain" description="Peptidase M10 serralysin C-terminal" evidence="4">
    <location>
        <begin position="336"/>
        <end position="458"/>
    </location>
</feature>
<dbReference type="SMART" id="SM00710">
    <property type="entry name" value="PbH1"/>
    <property type="match status" value="5"/>
</dbReference>
<evidence type="ECO:0000313" key="5">
    <source>
        <dbReference type="EMBL" id="GJD80641.1"/>
    </source>
</evidence>
<dbReference type="InterPro" id="IPR011049">
    <property type="entry name" value="Serralysin-like_metalloprot_C"/>
</dbReference>
<keyword evidence="2" id="KW-0964">Secreted</keyword>
<comment type="subcellular location">
    <subcellularLocation>
        <location evidence="1">Secreted</location>
    </subcellularLocation>
</comment>
<dbReference type="GO" id="GO:0005509">
    <property type="term" value="F:calcium ion binding"/>
    <property type="evidence" value="ECO:0007669"/>
    <property type="project" value="InterPro"/>
</dbReference>
<feature type="domain" description="Peptidase M10 serralysin C-terminal" evidence="4">
    <location>
        <begin position="521"/>
        <end position="642"/>
    </location>
</feature>
<dbReference type="Gene3D" id="2.150.10.10">
    <property type="entry name" value="Serralysin-like metalloprotease, C-terminal"/>
    <property type="match status" value="2"/>
</dbReference>
<evidence type="ECO:0000256" key="2">
    <source>
        <dbReference type="ARBA" id="ARBA00022525"/>
    </source>
</evidence>
<reference evidence="5" key="2">
    <citation type="submission" date="2021-08" db="EMBL/GenBank/DDBJ databases">
        <authorList>
            <person name="Tani A."/>
            <person name="Ola A."/>
            <person name="Ogura Y."/>
            <person name="Katsura K."/>
            <person name="Hayashi T."/>
        </authorList>
    </citation>
    <scope>NUCLEOTIDE SEQUENCE</scope>
    <source>
        <strain evidence="5">NBRC 103626</strain>
    </source>
</reference>
<dbReference type="PROSITE" id="PS00330">
    <property type="entry name" value="HEMOLYSIN_CALCIUM"/>
    <property type="match status" value="1"/>
</dbReference>
<organism evidence="5 6">
    <name type="scientific">Methylobacterium gregans</name>
    <dbReference type="NCBI Taxonomy" id="374424"/>
    <lineage>
        <taxon>Bacteria</taxon>
        <taxon>Pseudomonadati</taxon>
        <taxon>Pseudomonadota</taxon>
        <taxon>Alphaproteobacteria</taxon>
        <taxon>Hyphomicrobiales</taxon>
        <taxon>Methylobacteriaceae</taxon>
        <taxon>Methylobacterium</taxon>
    </lineage>
</organism>
<gene>
    <name evidence="5" type="ORF">NBEOAGPD_3883</name>
</gene>
<evidence type="ECO:0000256" key="1">
    <source>
        <dbReference type="ARBA" id="ARBA00004613"/>
    </source>
</evidence>
<reference evidence="5" key="1">
    <citation type="journal article" date="2016" name="Front. Microbiol.">
        <title>Genome Sequence of the Piezophilic, Mesophilic Sulfate-Reducing Bacterium Desulfovibrio indicus J2T.</title>
        <authorList>
            <person name="Cao J."/>
            <person name="Maignien L."/>
            <person name="Shao Z."/>
            <person name="Alain K."/>
            <person name="Jebbar M."/>
        </authorList>
    </citation>
    <scope>NUCLEOTIDE SEQUENCE</scope>
    <source>
        <strain evidence="5">NBRC 103626</strain>
    </source>
</reference>
<dbReference type="InterPro" id="IPR006626">
    <property type="entry name" value="PbH1"/>
</dbReference>
<comment type="caution">
    <text evidence="5">The sequence shown here is derived from an EMBL/GenBank/DDBJ whole genome shotgun (WGS) entry which is preliminary data.</text>
</comment>
<name>A0AA37MEP7_9HYPH</name>
<dbReference type="Pfam" id="PF08548">
    <property type="entry name" value="Peptidase_M10_C"/>
    <property type="match status" value="2"/>
</dbReference>
<keyword evidence="6" id="KW-1185">Reference proteome</keyword>